<evidence type="ECO:0000313" key="2">
    <source>
        <dbReference type="EMBL" id="MDK9580614.1"/>
    </source>
</evidence>
<keyword evidence="2" id="KW-0378">Hydrolase</keyword>
<feature type="domain" description="CRISPR-associated endonuclease Cas9 PAM-interacting" evidence="1">
    <location>
        <begin position="6"/>
        <end position="291"/>
    </location>
</feature>
<dbReference type="InterPro" id="IPR032237">
    <property type="entry name" value="Cas9_PI"/>
</dbReference>
<organism evidence="2 3">
    <name type="scientific">Sneathia sanguinegens</name>
    <dbReference type="NCBI Taxonomy" id="40543"/>
    <lineage>
        <taxon>Bacteria</taxon>
        <taxon>Fusobacteriati</taxon>
        <taxon>Fusobacteriota</taxon>
        <taxon>Fusobacteriia</taxon>
        <taxon>Fusobacteriales</taxon>
        <taxon>Leptotrichiaceae</taxon>
        <taxon>Sneathia</taxon>
    </lineage>
</organism>
<keyword evidence="2" id="KW-0540">Nuclease</keyword>
<dbReference type="EMBL" id="JASSPP010000004">
    <property type="protein sequence ID" value="MDK9580614.1"/>
    <property type="molecule type" value="Genomic_DNA"/>
</dbReference>
<sequence>MLCEDKGKLFNLTIEKKYKKDNIVPNTPKALKGMNINPSEIAEKYGYYSSLNAAYYVIFKYTKISKKKSEEILEFEPVYIYENNKKLIDSDIIKKLENLGYNNPILVTRIKKNQKILLNGYPYRISGGTSNGFEIKNDYDLYLDREYLKYAKDLSNFCKDNEKNENVRYFVRFKKKQNSNEKNETYDECILRLNDEFNKLFCHLCIEKPNLNLYEKYINISKIIGLYDRYEDFKTLDLNKKSKFLKNLLNIYNRSTIAKMNEFKLSNELGRLRLRIFSYNAKIIHESITGLITNEMEIK</sequence>
<reference evidence="2 3" key="1">
    <citation type="submission" date="2023-06" db="EMBL/GenBank/DDBJ databases">
        <title>Antibody response to the Sneathia vaginalis cytopathogenic toxin A during pregnancy.</title>
        <authorList>
            <person name="Mccoy Z.T."/>
            <person name="Serrano M.G."/>
            <person name="Spaine K."/>
            <person name="Edwards D.J."/>
            <person name="Buck G.A."/>
            <person name="Jefferson K."/>
        </authorList>
    </citation>
    <scope>NUCLEOTIDE SEQUENCE [LARGE SCALE GENOMIC DNA]</scope>
    <source>
        <strain evidence="2 3">CCUG 42621</strain>
    </source>
</reference>
<dbReference type="GO" id="GO:0004519">
    <property type="term" value="F:endonuclease activity"/>
    <property type="evidence" value="ECO:0007669"/>
    <property type="project" value="UniProtKB-KW"/>
</dbReference>
<proteinExistence type="predicted"/>
<comment type="caution">
    <text evidence="2">The sequence shown here is derived from an EMBL/GenBank/DDBJ whole genome shotgun (WGS) entry which is preliminary data.</text>
</comment>
<keyword evidence="3" id="KW-1185">Reference proteome</keyword>
<dbReference type="Proteomes" id="UP001225134">
    <property type="component" value="Unassembled WGS sequence"/>
</dbReference>
<name>A0ABT7HKE3_9FUSO</name>
<protein>
    <submittedName>
        <fullName evidence="2">Cas9 endonuclease PAM-interacting domain-containing protein</fullName>
    </submittedName>
</protein>
<evidence type="ECO:0000259" key="1">
    <source>
        <dbReference type="Pfam" id="PF16595"/>
    </source>
</evidence>
<evidence type="ECO:0000313" key="3">
    <source>
        <dbReference type="Proteomes" id="UP001225134"/>
    </source>
</evidence>
<keyword evidence="2" id="KW-0255">Endonuclease</keyword>
<gene>
    <name evidence="2" type="ORF">QQA45_03680</name>
</gene>
<accession>A0ABT7HKE3</accession>
<dbReference type="Pfam" id="PF16595">
    <property type="entry name" value="Cas9_PI"/>
    <property type="match status" value="1"/>
</dbReference>